<feature type="compositionally biased region" description="Polar residues" evidence="7">
    <location>
        <begin position="1105"/>
        <end position="1139"/>
    </location>
</feature>
<sequence length="1325" mass="148709">MEERLVKRKEKALKNVSRREVSTILKACNDLATYYHKHKRYKDALIEFEQQAKLCEENGLRMRWANCNRMIGQMYFEMAQFDKALEYVQCHLTVAKEHKNPIEELNAMETLGRIHLLQGQSPSNEEARTSLIAAQEAFMKSLDLCKICMGKITQRKLMDIHARLLLNIGDVQDHLGNFEKAIECIKKAMTICSKEASYEVLHNCYTTEADLHSKKKDYAKALRCLDEALKVASRLKDMVLETCETLKFKADILCKMSEYQNAKQVLLKAWKMKTPDEDARQSIETKLKIVVAMCETQDLLISSDPTDHVTLKKLYEKLGDGACRLNNYAGAVEYYTKALAQAELAGDHGKTLAPIYVSLYQTYKDMGCYEEALDYCNKEFEVIKDVPKEAFTTLNNIAEVLFLAKKPYHQVEKACLDARNAAKKCKKIKYEIRVLKRFLKYQKKYGETDNMRGIKAELQTLGYDNFDNLESSEGESSVGGGDADTTHIGDDVRLEELSDLSNTNEERGPVMRETRREAKKYTVKRNPKGETKLHCACIKGNKQLVETLLAAGHPVNVRDNAGWSPLHEACIHGRLEVASILINSGANVNDMGGINCSGITPLYDAATNGRLEVMELLLEKGAIPNLKTDFGETPLQALQNWRAGRELSEDKDTLYKYICNTIHCFIEKTDSVDHPTTSKTPVKPTNDMSLPSTSKMSNIIPKFYSPMRENIIFEESVDYDEITDLQNNENPTSGDTESSDDLSEFPEVELNTSRVTSVTPNEDDACLDSNLGGNKQNNKRKLSDPIAVITKKPLLENQNVENINNINESLSENKINTKRKKSQSNDNVHASGNSSESQNNQNFSPKIIAVESLANTNVCPVMSDKTMADSSTALDDTNYKFRNSMRLRYKRQSMIILDDESRNTDDDASSESDKEVSRKINQRRISTRRSSVQNNIGSDEEISRKDISRRKRKSSRHLSSDNTSNHCISTDQNSRGIEDISRKENRQQTPRSKSSRLLSSDITDDARQNDSGNDEEISRKDNSRSTRKLTGVRPVFTLMTSDGAILSEDDPLSLVLASPELTTSPSEERYLDGMRDSITVKPESNAHSQSSQPTSRPEAVLTEPRVTSTDNSPANVSERMTSPSQLPGPSSSTDLQDFIPSTSISDTEKELDDDILQLLGDAPKTESPRGPPINKHVANIWSNILAKGLKTEDKVQIMDLYSVPENCALLLAPTLNPEVKSAVRDDIVEHDSWLMRQQKQIGMAISALGLAVNSLIANKTSEHKILLKPISDACRLLCDIHFHDTEIRRNCVIGSISTEAIKDSLVNLARSENLLFGGNVMEKKD</sequence>
<protein>
    <recommendedName>
        <fullName evidence="10">Tonsoku-like protein</fullName>
    </recommendedName>
</protein>
<gene>
    <name evidence="8" type="ORF">ABMA28_004749</name>
</gene>
<evidence type="ECO:0000313" key="8">
    <source>
        <dbReference type="EMBL" id="KAL0822732.1"/>
    </source>
</evidence>
<feature type="compositionally biased region" description="Low complexity" evidence="7">
    <location>
        <begin position="831"/>
        <end position="841"/>
    </location>
</feature>
<dbReference type="GO" id="GO:0005634">
    <property type="term" value="C:nucleus"/>
    <property type="evidence" value="ECO:0007669"/>
    <property type="project" value="UniProtKB-SubCell"/>
</dbReference>
<dbReference type="InterPro" id="IPR036770">
    <property type="entry name" value="Ankyrin_rpt-contain_sf"/>
</dbReference>
<dbReference type="PROSITE" id="PS50005">
    <property type="entry name" value="TPR"/>
    <property type="match status" value="1"/>
</dbReference>
<comment type="subcellular location">
    <subcellularLocation>
        <location evidence="1">Nucleus</location>
    </subcellularLocation>
</comment>
<dbReference type="InterPro" id="IPR019734">
    <property type="entry name" value="TPR_rpt"/>
</dbReference>
<dbReference type="PROSITE" id="PS50088">
    <property type="entry name" value="ANK_REPEAT"/>
    <property type="match status" value="3"/>
</dbReference>
<dbReference type="PROSITE" id="PS50297">
    <property type="entry name" value="ANK_REP_REGION"/>
    <property type="match status" value="3"/>
</dbReference>
<dbReference type="PANTHER" id="PTHR46358">
    <property type="entry name" value="TONSOKU-LIKE PROTEIN"/>
    <property type="match status" value="1"/>
</dbReference>
<evidence type="ECO:0000256" key="6">
    <source>
        <dbReference type="PROSITE-ProRule" id="PRU00339"/>
    </source>
</evidence>
<dbReference type="InterPro" id="IPR011990">
    <property type="entry name" value="TPR-like_helical_dom_sf"/>
</dbReference>
<evidence type="ECO:0000256" key="3">
    <source>
        <dbReference type="ARBA" id="ARBA00022737"/>
    </source>
</evidence>
<evidence type="ECO:0008006" key="10">
    <source>
        <dbReference type="Google" id="ProtNLM"/>
    </source>
</evidence>
<accession>A0ABD0SSA8</accession>
<evidence type="ECO:0000313" key="9">
    <source>
        <dbReference type="Proteomes" id="UP001549921"/>
    </source>
</evidence>
<dbReference type="SMART" id="SM00028">
    <property type="entry name" value="TPR"/>
    <property type="match status" value="7"/>
</dbReference>
<keyword evidence="5" id="KW-0040">ANK repeat</keyword>
<dbReference type="PANTHER" id="PTHR46358:SF1">
    <property type="entry name" value="TONSOKU-LIKE PROTEIN"/>
    <property type="match status" value="1"/>
</dbReference>
<feature type="repeat" description="ANK" evidence="5">
    <location>
        <begin position="528"/>
        <end position="560"/>
    </location>
</feature>
<feature type="region of interest" description="Disordered" evidence="7">
    <location>
        <begin position="724"/>
        <end position="779"/>
    </location>
</feature>
<dbReference type="Proteomes" id="UP001549921">
    <property type="component" value="Unassembled WGS sequence"/>
</dbReference>
<feature type="compositionally biased region" description="Basic and acidic residues" evidence="7">
    <location>
        <begin position="900"/>
        <end position="918"/>
    </location>
</feature>
<dbReference type="EMBL" id="JBEDNZ010000016">
    <property type="protein sequence ID" value="KAL0822732.1"/>
    <property type="molecule type" value="Genomic_DNA"/>
</dbReference>
<feature type="compositionally biased region" description="Acidic residues" evidence="7">
    <location>
        <begin position="737"/>
        <end position="747"/>
    </location>
</feature>
<dbReference type="Pfam" id="PF13424">
    <property type="entry name" value="TPR_12"/>
    <property type="match status" value="1"/>
</dbReference>
<dbReference type="InterPro" id="IPR052311">
    <property type="entry name" value="MMS22L-TONSL_complex_comp"/>
</dbReference>
<dbReference type="Pfam" id="PF12796">
    <property type="entry name" value="Ank_2"/>
    <property type="match status" value="1"/>
</dbReference>
<feature type="compositionally biased region" description="Polar residues" evidence="7">
    <location>
        <begin position="750"/>
        <end position="760"/>
    </location>
</feature>
<dbReference type="Gene3D" id="1.25.40.10">
    <property type="entry name" value="Tetratricopeptide repeat domain"/>
    <property type="match status" value="2"/>
</dbReference>
<feature type="compositionally biased region" description="Basic and acidic residues" evidence="7">
    <location>
        <begin position="504"/>
        <end position="520"/>
    </location>
</feature>
<feature type="region of interest" description="Disordered" evidence="7">
    <location>
        <begin position="900"/>
        <end position="1028"/>
    </location>
</feature>
<reference evidence="8 9" key="1">
    <citation type="submission" date="2024-06" db="EMBL/GenBank/DDBJ databases">
        <title>A chromosome-level genome assembly of beet webworm, Loxostege sticticalis.</title>
        <authorList>
            <person name="Zhang Y."/>
        </authorList>
    </citation>
    <scope>NUCLEOTIDE SEQUENCE [LARGE SCALE GENOMIC DNA]</scope>
    <source>
        <strain evidence="8">AQ028</strain>
        <tissue evidence="8">Male pupae</tissue>
    </source>
</reference>
<name>A0ABD0SSA8_LOXSC</name>
<evidence type="ECO:0000256" key="1">
    <source>
        <dbReference type="ARBA" id="ARBA00004123"/>
    </source>
</evidence>
<evidence type="ECO:0000256" key="7">
    <source>
        <dbReference type="SAM" id="MobiDB-lite"/>
    </source>
</evidence>
<evidence type="ECO:0000256" key="4">
    <source>
        <dbReference type="ARBA" id="ARBA00023242"/>
    </source>
</evidence>
<feature type="repeat" description="ANK" evidence="5">
    <location>
        <begin position="597"/>
        <end position="629"/>
    </location>
</feature>
<feature type="compositionally biased region" description="Basic residues" evidence="7">
    <location>
        <begin position="947"/>
        <end position="956"/>
    </location>
</feature>
<dbReference type="Gene3D" id="1.25.40.20">
    <property type="entry name" value="Ankyrin repeat-containing domain"/>
    <property type="match status" value="1"/>
</dbReference>
<proteinExistence type="predicted"/>
<evidence type="ECO:0000256" key="2">
    <source>
        <dbReference type="ARBA" id="ARBA00022614"/>
    </source>
</evidence>
<feature type="region of interest" description="Disordered" evidence="7">
    <location>
        <begin position="1081"/>
        <end position="1139"/>
    </location>
</feature>
<dbReference type="SUPFAM" id="SSF48452">
    <property type="entry name" value="TPR-like"/>
    <property type="match status" value="3"/>
</dbReference>
<feature type="compositionally biased region" description="Polar residues" evidence="7">
    <location>
        <begin position="724"/>
        <end position="736"/>
    </location>
</feature>
<feature type="region of interest" description="Disordered" evidence="7">
    <location>
        <begin position="812"/>
        <end position="841"/>
    </location>
</feature>
<feature type="compositionally biased region" description="Polar residues" evidence="7">
    <location>
        <begin position="928"/>
        <end position="937"/>
    </location>
</feature>
<feature type="compositionally biased region" description="Polar residues" evidence="7">
    <location>
        <begin position="961"/>
        <end position="975"/>
    </location>
</feature>
<evidence type="ECO:0000256" key="5">
    <source>
        <dbReference type="PROSITE-ProRule" id="PRU00023"/>
    </source>
</evidence>
<keyword evidence="4" id="KW-0539">Nucleus</keyword>
<feature type="compositionally biased region" description="Polar residues" evidence="7">
    <location>
        <begin position="987"/>
        <end position="1001"/>
    </location>
</feature>
<dbReference type="InterPro" id="IPR002110">
    <property type="entry name" value="Ankyrin_rpt"/>
</dbReference>
<dbReference type="SUPFAM" id="SSF48403">
    <property type="entry name" value="Ankyrin repeat"/>
    <property type="match status" value="1"/>
</dbReference>
<feature type="repeat" description="TPR" evidence="6">
    <location>
        <begin position="162"/>
        <end position="195"/>
    </location>
</feature>
<organism evidence="8 9">
    <name type="scientific">Loxostege sticticalis</name>
    <name type="common">Beet webworm moth</name>
    <dbReference type="NCBI Taxonomy" id="481309"/>
    <lineage>
        <taxon>Eukaryota</taxon>
        <taxon>Metazoa</taxon>
        <taxon>Ecdysozoa</taxon>
        <taxon>Arthropoda</taxon>
        <taxon>Hexapoda</taxon>
        <taxon>Insecta</taxon>
        <taxon>Pterygota</taxon>
        <taxon>Neoptera</taxon>
        <taxon>Endopterygota</taxon>
        <taxon>Lepidoptera</taxon>
        <taxon>Glossata</taxon>
        <taxon>Ditrysia</taxon>
        <taxon>Pyraloidea</taxon>
        <taxon>Crambidae</taxon>
        <taxon>Pyraustinae</taxon>
        <taxon>Loxostege</taxon>
    </lineage>
</organism>
<feature type="repeat" description="ANK" evidence="5">
    <location>
        <begin position="561"/>
        <end position="593"/>
    </location>
</feature>
<keyword evidence="2" id="KW-0433">Leucine-rich repeat</keyword>
<feature type="region of interest" description="Disordered" evidence="7">
    <location>
        <begin position="673"/>
        <end position="692"/>
    </location>
</feature>
<feature type="region of interest" description="Disordered" evidence="7">
    <location>
        <begin position="493"/>
        <end position="521"/>
    </location>
</feature>
<keyword evidence="6" id="KW-0802">TPR repeat</keyword>
<feature type="compositionally biased region" description="Polar residues" evidence="7">
    <location>
        <begin position="1085"/>
        <end position="1095"/>
    </location>
</feature>
<feature type="compositionally biased region" description="Basic and acidic residues" evidence="7">
    <location>
        <begin position="976"/>
        <end position="986"/>
    </location>
</feature>
<dbReference type="SMART" id="SM00248">
    <property type="entry name" value="ANK"/>
    <property type="match status" value="3"/>
</dbReference>
<comment type="caution">
    <text evidence="8">The sequence shown here is derived from an EMBL/GenBank/DDBJ whole genome shotgun (WGS) entry which is preliminary data.</text>
</comment>
<keyword evidence="3" id="KW-0677">Repeat</keyword>